<dbReference type="AlphaFoldDB" id="A0A078KV08"/>
<gene>
    <name evidence="2" type="ORF">BN59_01142</name>
</gene>
<organism evidence="2 3">
    <name type="scientific">Legionella massiliensis</name>
    <dbReference type="NCBI Taxonomy" id="1034943"/>
    <lineage>
        <taxon>Bacteria</taxon>
        <taxon>Pseudomonadati</taxon>
        <taxon>Pseudomonadota</taxon>
        <taxon>Gammaproteobacteria</taxon>
        <taxon>Legionellales</taxon>
        <taxon>Legionellaceae</taxon>
        <taxon>Legionella</taxon>
    </lineage>
</organism>
<dbReference type="RefSeq" id="WP_043873298.1">
    <property type="nucleotide sequence ID" value="NZ_CCVW01000001.1"/>
</dbReference>
<reference evidence="2 3" key="1">
    <citation type="submission" date="2014-06" db="EMBL/GenBank/DDBJ databases">
        <authorList>
            <person name="Urmite Genomes Urmite Genomes"/>
        </authorList>
    </citation>
    <scope>NUCLEOTIDE SEQUENCE [LARGE SCALE GENOMIC DNA]</scope>
</reference>
<accession>A0A078KV08</accession>
<keyword evidence="3" id="KW-1185">Reference proteome</keyword>
<feature type="region of interest" description="Disordered" evidence="1">
    <location>
        <begin position="201"/>
        <end position="226"/>
    </location>
</feature>
<name>A0A078KV08_9GAMM</name>
<sequence length="255" mass="29214">MQTKIDQCLIAIDEQISKLTEAYRNPQLIHSEIQPQLRRIHEELRGEANNEIMRARAMADACWKSNFYRLDHAIKCSNEGVFGMYAIDRYYKNPFFQTREGFDFLVALAAAYVADGGDIFPAVDCWYHAQKIADTYHFEVKVNFADFVFTHKERIMASLRAEESRSIEQSQPIYSVPYGLVNIEAMLLSVFPAGSEEHDYLSHKTRPLTPPGEFERWEPENLPKPTSSNRAQFFYWQQQRGAAAPAVAATPGYGS</sequence>
<evidence type="ECO:0000313" key="2">
    <source>
        <dbReference type="EMBL" id="CDZ76866.1"/>
    </source>
</evidence>
<dbReference type="EMBL" id="CCSB01000001">
    <property type="protein sequence ID" value="CDZ76866.1"/>
    <property type="molecule type" value="Genomic_DNA"/>
</dbReference>
<dbReference type="Proteomes" id="UP000044071">
    <property type="component" value="Unassembled WGS sequence"/>
</dbReference>
<protein>
    <submittedName>
        <fullName evidence="2">Uncharacterized protein</fullName>
    </submittedName>
</protein>
<proteinExistence type="predicted"/>
<evidence type="ECO:0000313" key="3">
    <source>
        <dbReference type="Proteomes" id="UP000044071"/>
    </source>
</evidence>
<evidence type="ECO:0000256" key="1">
    <source>
        <dbReference type="SAM" id="MobiDB-lite"/>
    </source>
</evidence>